<evidence type="ECO:0000256" key="4">
    <source>
        <dbReference type="ARBA" id="ARBA00023004"/>
    </source>
</evidence>
<dbReference type="Gene3D" id="1.25.40.10">
    <property type="entry name" value="Tetratricopeptide repeat domain"/>
    <property type="match status" value="1"/>
</dbReference>
<evidence type="ECO:0000256" key="6">
    <source>
        <dbReference type="PROSITE-ProRule" id="PRU00339"/>
    </source>
</evidence>
<dbReference type="EMBL" id="CP054615">
    <property type="protein sequence ID" value="QKS49105.1"/>
    <property type="molecule type" value="Genomic_DNA"/>
</dbReference>
<dbReference type="PROSITE" id="PS50005">
    <property type="entry name" value="TPR"/>
    <property type="match status" value="1"/>
</dbReference>
<name>A0A6N1ABL0_9PROT</name>
<dbReference type="PROSITE" id="PS51332">
    <property type="entry name" value="B12_BINDING"/>
    <property type="match status" value="1"/>
</dbReference>
<dbReference type="GO" id="GO:0051539">
    <property type="term" value="F:4 iron, 4 sulfur cluster binding"/>
    <property type="evidence" value="ECO:0007669"/>
    <property type="project" value="UniProtKB-KW"/>
</dbReference>
<dbReference type="GO" id="GO:0046872">
    <property type="term" value="F:metal ion binding"/>
    <property type="evidence" value="ECO:0007669"/>
    <property type="project" value="UniProtKB-KW"/>
</dbReference>
<dbReference type="Gene3D" id="3.80.30.20">
    <property type="entry name" value="tm_1862 like domain"/>
    <property type="match status" value="1"/>
</dbReference>
<dbReference type="InterPro" id="IPR006638">
    <property type="entry name" value="Elp3/MiaA/NifB-like_rSAM"/>
</dbReference>
<dbReference type="KEGG" id="aoz:HUE56_00925"/>
<dbReference type="InterPro" id="IPR007197">
    <property type="entry name" value="rSAM"/>
</dbReference>
<dbReference type="InterPro" id="IPR011990">
    <property type="entry name" value="TPR-like_helical_dom_sf"/>
</dbReference>
<evidence type="ECO:0000256" key="2">
    <source>
        <dbReference type="ARBA" id="ARBA00022691"/>
    </source>
</evidence>
<dbReference type="PROSITE" id="PS51918">
    <property type="entry name" value="RADICAL_SAM"/>
    <property type="match status" value="1"/>
</dbReference>
<dbReference type="CDD" id="cd01335">
    <property type="entry name" value="Radical_SAM"/>
    <property type="match status" value="1"/>
</dbReference>
<protein>
    <submittedName>
        <fullName evidence="10">Cobalamin B12-binding domain-containing protein</fullName>
    </submittedName>
</protein>
<dbReference type="SFLD" id="SFLDG01123">
    <property type="entry name" value="methyltransferase_(Class_B)"/>
    <property type="match status" value="1"/>
</dbReference>
<feature type="region of interest" description="Disordered" evidence="7">
    <location>
        <begin position="639"/>
        <end position="660"/>
    </location>
</feature>
<dbReference type="SFLD" id="SFLDG01082">
    <property type="entry name" value="B12-binding_domain_containing"/>
    <property type="match status" value="1"/>
</dbReference>
<dbReference type="InterPro" id="IPR023404">
    <property type="entry name" value="rSAM_horseshoe"/>
</dbReference>
<keyword evidence="6" id="KW-0802">TPR repeat</keyword>
<dbReference type="PANTHER" id="PTHR43409">
    <property type="entry name" value="ANAEROBIC MAGNESIUM-PROTOPORPHYRIN IX MONOMETHYL ESTER CYCLASE-RELATED"/>
    <property type="match status" value="1"/>
</dbReference>
<dbReference type="InterPro" id="IPR058240">
    <property type="entry name" value="rSAM_sf"/>
</dbReference>
<dbReference type="Pfam" id="PF02310">
    <property type="entry name" value="B12-binding"/>
    <property type="match status" value="1"/>
</dbReference>
<feature type="domain" description="B12-binding" evidence="8">
    <location>
        <begin position="1"/>
        <end position="140"/>
    </location>
</feature>
<dbReference type="Gene3D" id="3.40.50.280">
    <property type="entry name" value="Cobalamin-binding domain"/>
    <property type="match status" value="1"/>
</dbReference>
<dbReference type="InterPro" id="IPR019734">
    <property type="entry name" value="TPR_rpt"/>
</dbReference>
<keyword evidence="10" id="KW-0614">Plasmid</keyword>
<dbReference type="InterPro" id="IPR034466">
    <property type="entry name" value="Methyltransferase_Class_B"/>
</dbReference>
<feature type="domain" description="Radical SAM core" evidence="9">
    <location>
        <begin position="197"/>
        <end position="412"/>
    </location>
</feature>
<organism evidence="10 11">
    <name type="scientific">Azospirillum oryzae</name>
    <dbReference type="NCBI Taxonomy" id="286727"/>
    <lineage>
        <taxon>Bacteria</taxon>
        <taxon>Pseudomonadati</taxon>
        <taxon>Pseudomonadota</taxon>
        <taxon>Alphaproteobacteria</taxon>
        <taxon>Rhodospirillales</taxon>
        <taxon>Azospirillaceae</taxon>
        <taxon>Azospirillum</taxon>
    </lineage>
</organism>
<evidence type="ECO:0000256" key="5">
    <source>
        <dbReference type="ARBA" id="ARBA00023014"/>
    </source>
</evidence>
<reference evidence="10 11" key="1">
    <citation type="submission" date="2020-06" db="EMBL/GenBank/DDBJ databases">
        <title>Complete genome of Azosprillum oryzae KACC14407.</title>
        <authorList>
            <person name="Kim M."/>
            <person name="Park Y.-J."/>
            <person name="Shin J.-H."/>
        </authorList>
    </citation>
    <scope>NUCLEOTIDE SEQUENCE [LARGE SCALE GENOMIC DNA]</scope>
    <source>
        <strain evidence="10 11">KACC 14407</strain>
        <plasmid evidence="10 11">unnamed1</plasmid>
    </source>
</reference>
<comment type="cofactor">
    <cofactor evidence="1">
        <name>[4Fe-4S] cluster</name>
        <dbReference type="ChEBI" id="CHEBI:49883"/>
    </cofactor>
</comment>
<evidence type="ECO:0000256" key="7">
    <source>
        <dbReference type="SAM" id="MobiDB-lite"/>
    </source>
</evidence>
<dbReference type="CDD" id="cd02068">
    <property type="entry name" value="radical_SAM_B12_BD"/>
    <property type="match status" value="1"/>
</dbReference>
<sequence length="827" mass="93141">MRVLIVAPKFTESPGDFYQFPLGLGYISSALKRAGHEVHCLNCNQFREDPVVLVEQTVRAINPDVCATGGLSPFLPKVRDIFAAARRARPSIINIAGGGCLSSDPEAGPMVMDIDAGVIGEGEETIVDLCDALETGRDLSSVMGIVYKDAQGAIRRTIPRPAIMDLGSIAWPDYEGFGFGEIIDLQRPTDNYFFHTMDRPRSVDMITSRSCPYRCTFCFHPTGKVYRERPLDDFFAELDHLVARYRINMVAVIDELFSLKRQRLLEFCERIKPYKLQWMVQLHVNVADNYILDAMKDAGCTYISYGIESMSQDILISMKKKSKKERISLVMESTYNKKIGIQGNLIFGDTNETLETANESLDWWANNRRYMVNINRLQVYPGSPDYIEAVRDGLITNRVGYIESQFVDLNISKMNDEDLSILSTKIWTAQSSLLNLAKATIFEKEPEPDPVRKELHRIAWDCPRCQHHNDYRGVLLNSTEFKHSLRLTCRGCLSRFDIENANRVKFEDHYVLPELDGLFAQAKSLADAGDRKVALQQIITRGSWYWPAQVELGRLYAEAGDRPMAVRHYGAAVQENPYEPQCHVLFADLMVQERSIGLALLHYRQALLLAPENADAARKLAALEAGEWTEEDYATYCTSYSETPPPRRLENEDSGCGGKRKGEAEFPDIAALEVKALQKRQENGDYTVHRYPSGHLSHPRAAKHDEAAALDFVCTRLPAGRVMVYGAGTHTARLMDALAQRRPDVSVTTVLDRNASLTGEFRGCALRPPNWAVTGEADWIVVAHPLWEMDMIEVLLSHGMSTEKLFSVYSNPDFTAYTSEAKERLSA</sequence>
<dbReference type="InterPro" id="IPR051198">
    <property type="entry name" value="BchE-like"/>
</dbReference>
<dbReference type="Pfam" id="PF04055">
    <property type="entry name" value="Radical_SAM"/>
    <property type="match status" value="1"/>
</dbReference>
<dbReference type="Proteomes" id="UP000509702">
    <property type="component" value="Plasmid unnamed1"/>
</dbReference>
<keyword evidence="11" id="KW-1185">Reference proteome</keyword>
<evidence type="ECO:0000256" key="3">
    <source>
        <dbReference type="ARBA" id="ARBA00022723"/>
    </source>
</evidence>
<proteinExistence type="predicted"/>
<gene>
    <name evidence="10" type="ORF">HUE56_00925</name>
</gene>
<accession>A0A6N1ABL0</accession>
<feature type="repeat" description="TPR" evidence="6">
    <location>
        <begin position="546"/>
        <end position="579"/>
    </location>
</feature>
<dbReference type="GO" id="GO:0031419">
    <property type="term" value="F:cobalamin binding"/>
    <property type="evidence" value="ECO:0007669"/>
    <property type="project" value="InterPro"/>
</dbReference>
<dbReference type="OrthoDB" id="9801424at2"/>
<dbReference type="RefSeq" id="WP_149200378.1">
    <property type="nucleotide sequence ID" value="NZ_BSOV01000032.1"/>
</dbReference>
<evidence type="ECO:0000313" key="10">
    <source>
        <dbReference type="EMBL" id="QKS49105.1"/>
    </source>
</evidence>
<geneLocation type="plasmid" evidence="10 11">
    <name>unnamed1</name>
</geneLocation>
<dbReference type="SFLD" id="SFLDS00029">
    <property type="entry name" value="Radical_SAM"/>
    <property type="match status" value="1"/>
</dbReference>
<dbReference type="SUPFAM" id="SSF102114">
    <property type="entry name" value="Radical SAM enzymes"/>
    <property type="match status" value="1"/>
</dbReference>
<evidence type="ECO:0000313" key="11">
    <source>
        <dbReference type="Proteomes" id="UP000509702"/>
    </source>
</evidence>
<dbReference type="SUPFAM" id="SSF48452">
    <property type="entry name" value="TPR-like"/>
    <property type="match status" value="1"/>
</dbReference>
<evidence type="ECO:0000256" key="1">
    <source>
        <dbReference type="ARBA" id="ARBA00001966"/>
    </source>
</evidence>
<keyword evidence="2" id="KW-0949">S-adenosyl-L-methionine</keyword>
<evidence type="ECO:0000259" key="8">
    <source>
        <dbReference type="PROSITE" id="PS51332"/>
    </source>
</evidence>
<dbReference type="GO" id="GO:0003824">
    <property type="term" value="F:catalytic activity"/>
    <property type="evidence" value="ECO:0007669"/>
    <property type="project" value="InterPro"/>
</dbReference>
<dbReference type="InterPro" id="IPR006158">
    <property type="entry name" value="Cobalamin-bd"/>
</dbReference>
<dbReference type="AlphaFoldDB" id="A0A6N1ABL0"/>
<keyword evidence="4" id="KW-0408">Iron</keyword>
<dbReference type="SMART" id="SM00729">
    <property type="entry name" value="Elp3"/>
    <property type="match status" value="1"/>
</dbReference>
<dbReference type="GO" id="GO:0005829">
    <property type="term" value="C:cytosol"/>
    <property type="evidence" value="ECO:0007669"/>
    <property type="project" value="TreeGrafter"/>
</dbReference>
<dbReference type="PANTHER" id="PTHR43409:SF16">
    <property type="entry name" value="SLR0320 PROTEIN"/>
    <property type="match status" value="1"/>
</dbReference>
<keyword evidence="5" id="KW-0411">Iron-sulfur</keyword>
<keyword evidence="3" id="KW-0479">Metal-binding</keyword>
<evidence type="ECO:0000259" key="9">
    <source>
        <dbReference type="PROSITE" id="PS51918"/>
    </source>
</evidence>